<dbReference type="Proteomes" id="UP000610966">
    <property type="component" value="Unassembled WGS sequence"/>
</dbReference>
<evidence type="ECO:0000256" key="2">
    <source>
        <dbReference type="ARBA" id="ARBA00022729"/>
    </source>
</evidence>
<dbReference type="PANTHER" id="PTHR47151:SF2">
    <property type="entry name" value="AMINO ACID BINDING PROTEIN"/>
    <property type="match status" value="1"/>
</dbReference>
<dbReference type="RefSeq" id="WP_204010566.1">
    <property type="nucleotide sequence ID" value="NZ_BOOG01000007.1"/>
</dbReference>
<accession>A0A8J3R5P1</accession>
<evidence type="ECO:0000256" key="3">
    <source>
        <dbReference type="SAM" id="SignalP"/>
    </source>
</evidence>
<evidence type="ECO:0000259" key="4">
    <source>
        <dbReference type="Pfam" id="PF13458"/>
    </source>
</evidence>
<dbReference type="Gene3D" id="3.40.50.2300">
    <property type="match status" value="2"/>
</dbReference>
<sequence length="398" mass="41027">MRSKIARLGGIVAVGTALTLGLAACGSGSGDSSASDGQGGGDGATTLKIGFMGDLTGENSALMIPPSQGAQLAVDEFNAKSTGVKVELVKYDSQGNPDQAVPLAQKAVTEDKIVAMVGPGFSGESRNVGPILEEGKIPSVTGSATNPALADNGWKFWHRVVANDAIQGPAIADFLVKAKSAKKAFVVDDAQEYGAGLADAVAKEFEAQGVAVERDKIDPNGSDYSSTVTKVKAASPDVIYYGGYYAQLGRLLKQLRDGGVTATVVSGDGAVDKELVNAAGKEAAEGAVLGCPCLIPFGSDVPELKEFSEKYKAKFGGDPLIYATEGYDAATAILKAIEAGNTTPEKINDFLATVDFKGVSKQIKFGPNGDIAANVIHVYQIKDGNLDWLGDTSQAQLG</sequence>
<dbReference type="InterPro" id="IPR028082">
    <property type="entry name" value="Peripla_BP_I"/>
</dbReference>
<evidence type="ECO:0000256" key="1">
    <source>
        <dbReference type="ARBA" id="ARBA00010062"/>
    </source>
</evidence>
<protein>
    <submittedName>
        <fullName evidence="5">Branched chain amino acid ABC transporter substrate-binding protein</fullName>
    </submittedName>
</protein>
<dbReference type="Pfam" id="PF13458">
    <property type="entry name" value="Peripla_BP_6"/>
    <property type="match status" value="1"/>
</dbReference>
<dbReference type="PANTHER" id="PTHR47151">
    <property type="entry name" value="LEU/ILE/VAL-BINDING ABC TRANSPORTER SUBUNIT"/>
    <property type="match status" value="1"/>
</dbReference>
<feature type="domain" description="Leucine-binding protein" evidence="4">
    <location>
        <begin position="46"/>
        <end position="384"/>
    </location>
</feature>
<keyword evidence="2 3" id="KW-0732">Signal</keyword>
<gene>
    <name evidence="5" type="primary">livK</name>
    <name evidence="5" type="ORF">Mth01_05540</name>
</gene>
<proteinExistence type="inferred from homology"/>
<reference evidence="5" key="1">
    <citation type="submission" date="2021-01" db="EMBL/GenBank/DDBJ databases">
        <title>Whole genome shotgun sequence of Sphaerimonospora thailandensis NBRC 107569.</title>
        <authorList>
            <person name="Komaki H."/>
            <person name="Tamura T."/>
        </authorList>
    </citation>
    <scope>NUCLEOTIDE SEQUENCE</scope>
    <source>
        <strain evidence="5">NBRC 107569</strain>
    </source>
</reference>
<name>A0A8J3R5P1_9ACTN</name>
<evidence type="ECO:0000313" key="5">
    <source>
        <dbReference type="EMBL" id="GIH68301.1"/>
    </source>
</evidence>
<comment type="similarity">
    <text evidence="1">Belongs to the leucine-binding protein family.</text>
</comment>
<evidence type="ECO:0000313" key="6">
    <source>
        <dbReference type="Proteomes" id="UP000610966"/>
    </source>
</evidence>
<dbReference type="CDD" id="cd06342">
    <property type="entry name" value="PBP1_ABC_LIVBP-like"/>
    <property type="match status" value="1"/>
</dbReference>
<feature type="signal peptide" evidence="3">
    <location>
        <begin position="1"/>
        <end position="23"/>
    </location>
</feature>
<dbReference type="PROSITE" id="PS51257">
    <property type="entry name" value="PROKAR_LIPOPROTEIN"/>
    <property type="match status" value="1"/>
</dbReference>
<organism evidence="5 6">
    <name type="scientific">Sphaerimonospora thailandensis</name>
    <dbReference type="NCBI Taxonomy" id="795644"/>
    <lineage>
        <taxon>Bacteria</taxon>
        <taxon>Bacillati</taxon>
        <taxon>Actinomycetota</taxon>
        <taxon>Actinomycetes</taxon>
        <taxon>Streptosporangiales</taxon>
        <taxon>Streptosporangiaceae</taxon>
        <taxon>Sphaerimonospora</taxon>
    </lineage>
</organism>
<keyword evidence="6" id="KW-1185">Reference proteome</keyword>
<comment type="caution">
    <text evidence="5">The sequence shown here is derived from an EMBL/GenBank/DDBJ whole genome shotgun (WGS) entry which is preliminary data.</text>
</comment>
<feature type="chain" id="PRO_5039007311" evidence="3">
    <location>
        <begin position="24"/>
        <end position="398"/>
    </location>
</feature>
<dbReference type="AlphaFoldDB" id="A0A8J3R5P1"/>
<dbReference type="InterPro" id="IPR028081">
    <property type="entry name" value="Leu-bd"/>
</dbReference>
<dbReference type="SUPFAM" id="SSF53822">
    <property type="entry name" value="Periplasmic binding protein-like I"/>
    <property type="match status" value="1"/>
</dbReference>
<dbReference type="EMBL" id="BOOG01000007">
    <property type="protein sequence ID" value="GIH68301.1"/>
    <property type="molecule type" value="Genomic_DNA"/>
</dbReference>